<comment type="caution">
    <text evidence="2">The sequence shown here is derived from an EMBL/GenBank/DDBJ whole genome shotgun (WGS) entry which is preliminary data.</text>
</comment>
<gene>
    <name evidence="2" type="ORF">MKW94_009403</name>
</gene>
<dbReference type="NCBIfam" id="TIGR01640">
    <property type="entry name" value="F_box_assoc_1"/>
    <property type="match status" value="1"/>
</dbReference>
<evidence type="ECO:0000259" key="1">
    <source>
        <dbReference type="Pfam" id="PF08268"/>
    </source>
</evidence>
<dbReference type="InterPro" id="IPR050796">
    <property type="entry name" value="SCF_F-box_component"/>
</dbReference>
<evidence type="ECO:0000313" key="2">
    <source>
        <dbReference type="EMBL" id="MCL7039369.1"/>
    </source>
</evidence>
<organism evidence="2 3">
    <name type="scientific">Papaver nudicaule</name>
    <name type="common">Iceland poppy</name>
    <dbReference type="NCBI Taxonomy" id="74823"/>
    <lineage>
        <taxon>Eukaryota</taxon>
        <taxon>Viridiplantae</taxon>
        <taxon>Streptophyta</taxon>
        <taxon>Embryophyta</taxon>
        <taxon>Tracheophyta</taxon>
        <taxon>Spermatophyta</taxon>
        <taxon>Magnoliopsida</taxon>
        <taxon>Ranunculales</taxon>
        <taxon>Papaveraceae</taxon>
        <taxon>Papaveroideae</taxon>
        <taxon>Papaver</taxon>
    </lineage>
</organism>
<name>A0AA41VDQ0_PAPNU</name>
<reference evidence="2" key="1">
    <citation type="submission" date="2022-03" db="EMBL/GenBank/DDBJ databases">
        <title>A functionally conserved STORR gene fusion in Papaver species that diverged 16.8 million years ago.</title>
        <authorList>
            <person name="Catania T."/>
        </authorList>
    </citation>
    <scope>NUCLEOTIDE SEQUENCE</scope>
    <source>
        <strain evidence="2">S-191538</strain>
    </source>
</reference>
<protein>
    <recommendedName>
        <fullName evidence="1">F-box associated beta-propeller type 3 domain-containing protein</fullName>
    </recommendedName>
</protein>
<keyword evidence="3" id="KW-1185">Reference proteome</keyword>
<sequence length="421" mass="49221">MKKISPNIRFMEGIRAPRCFSSTVIDTADHRSNEAVVGDDSEKLPKDWSKVTEETRYEWVKGAAQSEMISIPDIDQRWEDWVFSTNKLWKEKNEEEQRRELDMRWIHLRDLLHRQGYDTSHHRLLMSMKITEPYWLSNSKSEETIIEFKVGAPDKGLVSINSLVLEHGPYHPDSLPRQTVRGLICFTSNKNDAFLIYNPITGERTPWIGTNKQGSIAFGFNIQSHEHNVICVSGDLDSDQVVDVFTVGKNTWRKSDAIPPIAIGCARPFYVDGCLYWRFRETKKDEPEKILRFDIATEKFRIIPIHEYVSRFSQTVELTEIDGCIAVLDWLWNGKICLWKIHEKADGNIKWTGEFINMPPHWYRKPDYSIEALTGTNLIFLQYECSDSIFYYNRNTKESIRFPVSPDLDLARDDWERIMQV</sequence>
<dbReference type="InterPro" id="IPR011043">
    <property type="entry name" value="Gal_Oxase/kelch_b-propeller"/>
</dbReference>
<dbReference type="Proteomes" id="UP001177140">
    <property type="component" value="Unassembled WGS sequence"/>
</dbReference>
<dbReference type="SUPFAM" id="SSF50965">
    <property type="entry name" value="Galactose oxidase, central domain"/>
    <property type="match status" value="1"/>
</dbReference>
<dbReference type="AlphaFoldDB" id="A0AA41VDQ0"/>
<accession>A0AA41VDQ0</accession>
<dbReference type="EMBL" id="JAJJMA010200508">
    <property type="protein sequence ID" value="MCL7039369.1"/>
    <property type="molecule type" value="Genomic_DNA"/>
</dbReference>
<dbReference type="PANTHER" id="PTHR31672">
    <property type="entry name" value="BNACNNG10540D PROTEIN"/>
    <property type="match status" value="1"/>
</dbReference>
<evidence type="ECO:0000313" key="3">
    <source>
        <dbReference type="Proteomes" id="UP001177140"/>
    </source>
</evidence>
<dbReference type="Pfam" id="PF08268">
    <property type="entry name" value="FBA_3"/>
    <property type="match status" value="1"/>
</dbReference>
<dbReference type="InterPro" id="IPR017451">
    <property type="entry name" value="F-box-assoc_interact_dom"/>
</dbReference>
<dbReference type="InterPro" id="IPR013187">
    <property type="entry name" value="F-box-assoc_dom_typ3"/>
</dbReference>
<feature type="domain" description="F-box associated beta-propeller type 3" evidence="1">
    <location>
        <begin position="176"/>
        <end position="401"/>
    </location>
</feature>
<proteinExistence type="predicted"/>